<evidence type="ECO:0000256" key="2">
    <source>
        <dbReference type="ARBA" id="ARBA00007495"/>
    </source>
</evidence>
<dbReference type="AlphaFoldDB" id="A0A3B9L1A5"/>
<dbReference type="GO" id="GO:0045493">
    <property type="term" value="P:xylan catabolic process"/>
    <property type="evidence" value="ECO:0007669"/>
    <property type="project" value="UniProtKB-KW"/>
</dbReference>
<comment type="catalytic activity">
    <reaction evidence="1 9">
        <text>Endohydrolysis of (1-&gt;4)-beta-D-xylosidic linkages in xylans.</text>
        <dbReference type="EC" id="3.2.1.8"/>
    </reaction>
</comment>
<protein>
    <recommendedName>
        <fullName evidence="9">Beta-xylanase</fullName>
        <ecNumber evidence="9">3.2.1.8</ecNumber>
    </recommendedName>
</protein>
<dbReference type="InterPro" id="IPR017853">
    <property type="entry name" value="GH"/>
</dbReference>
<evidence type="ECO:0000256" key="9">
    <source>
        <dbReference type="RuleBase" id="RU361174"/>
    </source>
</evidence>
<dbReference type="RefSeq" id="WP_035552388.1">
    <property type="nucleotide sequence ID" value="NZ_AWFH01000023.1"/>
</dbReference>
<dbReference type="PANTHER" id="PTHR31490">
    <property type="entry name" value="GLYCOSYL HYDROLASE"/>
    <property type="match status" value="1"/>
</dbReference>
<keyword evidence="8 9" id="KW-0624">Polysaccharide degradation</keyword>
<keyword evidence="7 9" id="KW-0326">Glycosidase</keyword>
<dbReference type="InterPro" id="IPR001000">
    <property type="entry name" value="GH10_dom"/>
</dbReference>
<dbReference type="PROSITE" id="PS51257">
    <property type="entry name" value="PROKAR_LIPOPROTEIN"/>
    <property type="match status" value="1"/>
</dbReference>
<dbReference type="Gene3D" id="3.20.20.80">
    <property type="entry name" value="Glycosidases"/>
    <property type="match status" value="1"/>
</dbReference>
<keyword evidence="6 9" id="KW-0119">Carbohydrate metabolism</keyword>
<keyword evidence="5 9" id="KW-0378">Hydrolase</keyword>
<dbReference type="PROSITE" id="PS51318">
    <property type="entry name" value="TAT"/>
    <property type="match status" value="1"/>
</dbReference>
<dbReference type="Pfam" id="PF00331">
    <property type="entry name" value="Glyco_hydro_10"/>
    <property type="match status" value="1"/>
</dbReference>
<evidence type="ECO:0000256" key="8">
    <source>
        <dbReference type="ARBA" id="ARBA00023326"/>
    </source>
</evidence>
<dbReference type="Proteomes" id="UP000259173">
    <property type="component" value="Unassembled WGS sequence"/>
</dbReference>
<feature type="chain" id="PRO_5017593797" description="Beta-xylanase" evidence="10">
    <location>
        <begin position="24"/>
        <end position="374"/>
    </location>
</feature>
<evidence type="ECO:0000256" key="3">
    <source>
        <dbReference type="ARBA" id="ARBA00022651"/>
    </source>
</evidence>
<comment type="similarity">
    <text evidence="2 9">Belongs to the glycosyl hydrolase 10 (cellulase F) family.</text>
</comment>
<dbReference type="PANTHER" id="PTHR31490:SF88">
    <property type="entry name" value="BETA-XYLANASE"/>
    <property type="match status" value="1"/>
</dbReference>
<reference evidence="12 13" key="1">
    <citation type="journal article" date="2018" name="Nat. Biotechnol.">
        <title>A standardized bacterial taxonomy based on genome phylogeny substantially revises the tree of life.</title>
        <authorList>
            <person name="Parks D.H."/>
            <person name="Chuvochina M."/>
            <person name="Waite D.W."/>
            <person name="Rinke C."/>
            <person name="Skarshewski A."/>
            <person name="Chaumeil P.A."/>
            <person name="Hugenholtz P."/>
        </authorList>
    </citation>
    <scope>NUCLEOTIDE SEQUENCE [LARGE SCALE GENOMIC DNA]</scope>
    <source>
        <strain evidence="12">UBA8557</strain>
    </source>
</reference>
<gene>
    <name evidence="12" type="ORF">DCG65_09030</name>
</gene>
<evidence type="ECO:0000256" key="10">
    <source>
        <dbReference type="SAM" id="SignalP"/>
    </source>
</evidence>
<feature type="signal peptide" evidence="10">
    <location>
        <begin position="1"/>
        <end position="23"/>
    </location>
</feature>
<dbReference type="InterPro" id="IPR044846">
    <property type="entry name" value="GH10"/>
</dbReference>
<evidence type="ECO:0000256" key="1">
    <source>
        <dbReference type="ARBA" id="ARBA00000681"/>
    </source>
</evidence>
<dbReference type="SMART" id="SM00633">
    <property type="entry name" value="Glyco_10"/>
    <property type="match status" value="1"/>
</dbReference>
<dbReference type="EMBL" id="DMBR01000273">
    <property type="protein sequence ID" value="HAE94691.1"/>
    <property type="molecule type" value="Genomic_DNA"/>
</dbReference>
<evidence type="ECO:0000256" key="5">
    <source>
        <dbReference type="ARBA" id="ARBA00022801"/>
    </source>
</evidence>
<evidence type="ECO:0000313" key="13">
    <source>
        <dbReference type="Proteomes" id="UP000259173"/>
    </source>
</evidence>
<accession>A0A3B9L1A5</accession>
<comment type="caution">
    <text evidence="12">The sequence shown here is derived from an EMBL/GenBank/DDBJ whole genome shotgun (WGS) entry which is preliminary data.</text>
</comment>
<evidence type="ECO:0000256" key="7">
    <source>
        <dbReference type="ARBA" id="ARBA00023295"/>
    </source>
</evidence>
<evidence type="ECO:0000313" key="12">
    <source>
        <dbReference type="EMBL" id="HAE94691.1"/>
    </source>
</evidence>
<dbReference type="GO" id="GO:0031176">
    <property type="term" value="F:endo-1,4-beta-xylanase activity"/>
    <property type="evidence" value="ECO:0007669"/>
    <property type="project" value="UniProtKB-EC"/>
</dbReference>
<feature type="domain" description="GH10" evidence="11">
    <location>
        <begin position="33"/>
        <end position="366"/>
    </location>
</feature>
<dbReference type="OrthoDB" id="9815836at2"/>
<evidence type="ECO:0000256" key="4">
    <source>
        <dbReference type="ARBA" id="ARBA00022729"/>
    </source>
</evidence>
<evidence type="ECO:0000256" key="6">
    <source>
        <dbReference type="ARBA" id="ARBA00023277"/>
    </source>
</evidence>
<dbReference type="InterPro" id="IPR006311">
    <property type="entry name" value="TAT_signal"/>
</dbReference>
<name>A0A3B9L1A5_9PROT</name>
<dbReference type="PROSITE" id="PS51760">
    <property type="entry name" value="GH10_2"/>
    <property type="match status" value="1"/>
</dbReference>
<dbReference type="SUPFAM" id="SSF51445">
    <property type="entry name" value="(Trans)glycosidases"/>
    <property type="match status" value="1"/>
</dbReference>
<dbReference type="GeneID" id="92501229"/>
<organism evidence="12 13">
    <name type="scientific">Hyphomonas atlantica</name>
    <dbReference type="NCBI Taxonomy" id="1280948"/>
    <lineage>
        <taxon>Bacteria</taxon>
        <taxon>Pseudomonadati</taxon>
        <taxon>Pseudomonadota</taxon>
        <taxon>Alphaproteobacteria</taxon>
        <taxon>Hyphomonadales</taxon>
        <taxon>Hyphomonadaceae</taxon>
        <taxon>Hyphomonas</taxon>
    </lineage>
</organism>
<keyword evidence="4 10" id="KW-0732">Signal</keyword>
<evidence type="ECO:0000259" key="11">
    <source>
        <dbReference type="PROSITE" id="PS51760"/>
    </source>
</evidence>
<dbReference type="PRINTS" id="PR00134">
    <property type="entry name" value="GLHYDRLASE10"/>
</dbReference>
<keyword evidence="3 12" id="KW-0858">Xylan degradation</keyword>
<proteinExistence type="inferred from homology"/>
<dbReference type="EC" id="3.2.1.8" evidence="9"/>
<sequence length="374" mass="41605">MTRLTRRHTLAMLASAAGTAACATPESVTSARSGETPPLKDLAAAKGIRFGTSMDAREVNQAEYLDIVLRDCAVIVAENEHKMYTIQPTPDAMNWVPGDTLVNFAKANGLGMRGHTLIWQHPDWLPDWVNQKQFASAAEAEALLGGYIERVASRHSDFIYSWDVVNETIDPETGDIRETSFTRAMGANVLDFAFHSARASAPNATLAYNDYMSWEPSHEKHRSGVLRILERLKRNGAPIDALGIQSHSNDAPPSAFTATQQKIWRAFVEEAIGMGLDIYLTEFDVNDSMMVPGIAQRDREIAAFTRDYLDMMFSYEQTKDLLVWGIADNHSWLQGFKPREDGIAKRPTLYDSDYRPKLMHDAVAAALRAAPVRA</sequence>